<organism evidence="1 2">
    <name type="scientific">Bacillus cereus</name>
    <dbReference type="NCBI Taxonomy" id="1396"/>
    <lineage>
        <taxon>Bacteria</taxon>
        <taxon>Bacillati</taxon>
        <taxon>Bacillota</taxon>
        <taxon>Bacilli</taxon>
        <taxon>Bacillales</taxon>
        <taxon>Bacillaceae</taxon>
        <taxon>Bacillus</taxon>
        <taxon>Bacillus cereus group</taxon>
    </lineage>
</organism>
<evidence type="ECO:0000313" key="2">
    <source>
        <dbReference type="Proteomes" id="UP000186535"/>
    </source>
</evidence>
<accession>A0A1C4E4J3</accession>
<dbReference type="EMBL" id="MPON01000001">
    <property type="protein sequence ID" value="OKA41225.1"/>
    <property type="molecule type" value="Genomic_DNA"/>
</dbReference>
<sequence>MHEKKIRGMNRKTNTMIQRIEEHTKTFPSAFYNDEYWYMPLPVSQAFISSCKTPRKVKRLCIQTLLNQANHLIKIKPSDTHTYRIVVLISIESLWDSQIIIFKNEDYFHNFFNRNSEFQKWIPLSNESDFWKTWGISIYPPFQTLHFQEIIYDEGECYEKEIWFVGELT</sequence>
<name>A0A1C4E4J3_BACCE</name>
<dbReference type="RefSeq" id="WP_073515808.1">
    <property type="nucleotide sequence ID" value="NZ_MPOM01000004.1"/>
</dbReference>
<evidence type="ECO:0000313" key="1">
    <source>
        <dbReference type="EMBL" id="OKA41225.1"/>
    </source>
</evidence>
<comment type="caution">
    <text evidence="1">The sequence shown here is derived from an EMBL/GenBank/DDBJ whole genome shotgun (WGS) entry which is preliminary data.</text>
</comment>
<dbReference type="Pfam" id="PF13079">
    <property type="entry name" value="DUF3916"/>
    <property type="match status" value="1"/>
</dbReference>
<dbReference type="AlphaFoldDB" id="A0A1C4E4J3"/>
<dbReference type="Proteomes" id="UP000186535">
    <property type="component" value="Unassembled WGS sequence"/>
</dbReference>
<protein>
    <submittedName>
        <fullName evidence="1">Group-specific protein</fullName>
    </submittedName>
</protein>
<reference evidence="1 2" key="1">
    <citation type="submission" date="2016-11" db="EMBL/GenBank/DDBJ databases">
        <title>Identification of Bacillus cereus isolated from egg-white.</title>
        <authorList>
            <person name="Soni A."/>
            <person name="Oey I."/>
            <person name="Silcock P."/>
            <person name="Bremer P."/>
        </authorList>
    </citation>
    <scope>NUCLEOTIDE SEQUENCE [LARGE SCALE GENOMIC DNA]</scope>
    <source>
        <strain evidence="1 2">NZAS03</strain>
    </source>
</reference>
<proteinExistence type="predicted"/>
<gene>
    <name evidence="1" type="ORF">BJR07_04780</name>
</gene>
<dbReference type="InterPro" id="IPR025075">
    <property type="entry name" value="DUF3916"/>
</dbReference>